<keyword evidence="11" id="KW-1185">Reference proteome</keyword>
<feature type="transmembrane region" description="Helical" evidence="8">
    <location>
        <begin position="276"/>
        <end position="293"/>
    </location>
</feature>
<evidence type="ECO:0000313" key="10">
    <source>
        <dbReference type="EMBL" id="QNN69159.1"/>
    </source>
</evidence>
<keyword evidence="6 8" id="KW-1133">Transmembrane helix</keyword>
<dbReference type="GO" id="GO:0016763">
    <property type="term" value="F:pentosyltransferase activity"/>
    <property type="evidence" value="ECO:0007669"/>
    <property type="project" value="TreeGrafter"/>
</dbReference>
<feature type="transmembrane region" description="Helical" evidence="8">
    <location>
        <begin position="75"/>
        <end position="93"/>
    </location>
</feature>
<evidence type="ECO:0000256" key="6">
    <source>
        <dbReference type="ARBA" id="ARBA00022989"/>
    </source>
</evidence>
<feature type="transmembrane region" description="Helical" evidence="8">
    <location>
        <begin position="247"/>
        <end position="264"/>
    </location>
</feature>
<reference evidence="10 11" key="1">
    <citation type="submission" date="2020-08" db="EMBL/GenBank/DDBJ databases">
        <title>Genome sequence of Thermomonas carbonis KCTC 42013T.</title>
        <authorList>
            <person name="Hyun D.-W."/>
            <person name="Bae J.-W."/>
        </authorList>
    </citation>
    <scope>NUCLEOTIDE SEQUENCE [LARGE SCALE GENOMIC DNA]</scope>
    <source>
        <strain evidence="10 11">KCTC 42013</strain>
    </source>
</reference>
<feature type="transmembrane region" description="Helical" evidence="8">
    <location>
        <begin position="196"/>
        <end position="216"/>
    </location>
</feature>
<accession>A0A7G9SMT4</accession>
<evidence type="ECO:0000256" key="8">
    <source>
        <dbReference type="SAM" id="Phobius"/>
    </source>
</evidence>
<evidence type="ECO:0000256" key="5">
    <source>
        <dbReference type="ARBA" id="ARBA00022692"/>
    </source>
</evidence>
<keyword evidence="5 8" id="KW-0812">Transmembrane</keyword>
<gene>
    <name evidence="10" type="ORF">H9L16_10670</name>
</gene>
<dbReference type="InterPro" id="IPR038731">
    <property type="entry name" value="RgtA/B/C-like"/>
</dbReference>
<evidence type="ECO:0000259" key="9">
    <source>
        <dbReference type="Pfam" id="PF13231"/>
    </source>
</evidence>
<evidence type="ECO:0000256" key="1">
    <source>
        <dbReference type="ARBA" id="ARBA00004651"/>
    </source>
</evidence>
<dbReference type="Pfam" id="PF13231">
    <property type="entry name" value="PMT_2"/>
    <property type="match status" value="1"/>
</dbReference>
<evidence type="ECO:0000256" key="7">
    <source>
        <dbReference type="ARBA" id="ARBA00023136"/>
    </source>
</evidence>
<proteinExistence type="predicted"/>
<feature type="transmembrane region" description="Helical" evidence="8">
    <location>
        <begin position="158"/>
        <end position="184"/>
    </location>
</feature>
<dbReference type="PANTHER" id="PTHR33908:SF11">
    <property type="entry name" value="MEMBRANE PROTEIN"/>
    <property type="match status" value="1"/>
</dbReference>
<evidence type="ECO:0000313" key="11">
    <source>
        <dbReference type="Proteomes" id="UP000515804"/>
    </source>
</evidence>
<keyword evidence="3" id="KW-0328">Glycosyltransferase</keyword>
<sequence length="613" mass="66690">MREANDATAARRGFIALWLVVFAIKWVVAARLPLFVDEAFYWQESRHLAWAYSDLPGLSAWLASIGDAIAPGNVLALRLPFLLIGAAVPWLVAHMTIRELDVRSGWLAGSLTLLLPLAGTLGLLALPDAPLLLASVLCLDAGLRLLRRVDAFVAGELALGLVIGGLTHYRFVAVIAVGLFALLALREGRAALRSPWTWAAVAIGALAWLPLLLWNLQNADAGLRFQLVDRHPWQFSGEGFRLGRMQLLLATPLLLAAMTVAAWRGLRDAHAGVRDLALSGAMIVLGFLALGFFADRERASFHWPLPGYIALLPLVPAVLARWHRGWRIAAWSFAAFGLATVLAFYVVASVPALREQTASRNFHPTNFAGWDVLARKVDDTLATMPPGTQLLAGNFKIAAELGFARGDADIAVLDHPLNHKHGRAPQLALWGLAHDTRESLGKVPLLLVASSNDVDFRDLLAHYHRLCEQVGPLPPPRVLNIDHGRQRFLLFELGATRRDGPCTTPAMAFLDAPASSASVGDSFEVAGWAFKDGVGLRGVDVLVDGRVVARARYGEANAGVADFWRGSTDPNHPRVYFRSRVVDLSSGRHWLGLRLHGLDGSSEDWPAQLVVVR</sequence>
<evidence type="ECO:0000256" key="4">
    <source>
        <dbReference type="ARBA" id="ARBA00022679"/>
    </source>
</evidence>
<dbReference type="GO" id="GO:0005886">
    <property type="term" value="C:plasma membrane"/>
    <property type="evidence" value="ECO:0007669"/>
    <property type="project" value="UniProtKB-SubCell"/>
</dbReference>
<comment type="subcellular location">
    <subcellularLocation>
        <location evidence="1">Cell membrane</location>
        <topology evidence="1">Multi-pass membrane protein</topology>
    </subcellularLocation>
</comment>
<dbReference type="PANTHER" id="PTHR33908">
    <property type="entry name" value="MANNOSYLTRANSFERASE YKCB-RELATED"/>
    <property type="match status" value="1"/>
</dbReference>
<dbReference type="Proteomes" id="UP000515804">
    <property type="component" value="Chromosome"/>
</dbReference>
<keyword evidence="2" id="KW-1003">Cell membrane</keyword>
<protein>
    <submittedName>
        <fullName evidence="10">Glycosyltransferase family 39 protein</fullName>
    </submittedName>
</protein>
<feature type="transmembrane region" description="Helical" evidence="8">
    <location>
        <begin position="328"/>
        <end position="353"/>
    </location>
</feature>
<dbReference type="KEGG" id="tcn:H9L16_10670"/>
<keyword evidence="4 10" id="KW-0808">Transferase</keyword>
<dbReference type="GO" id="GO:0009103">
    <property type="term" value="P:lipopolysaccharide biosynthetic process"/>
    <property type="evidence" value="ECO:0007669"/>
    <property type="project" value="UniProtKB-ARBA"/>
</dbReference>
<dbReference type="RefSeq" id="WP_187551682.1">
    <property type="nucleotide sequence ID" value="NZ_BMZL01000002.1"/>
</dbReference>
<feature type="transmembrane region" description="Helical" evidence="8">
    <location>
        <begin position="305"/>
        <end position="322"/>
    </location>
</feature>
<evidence type="ECO:0000256" key="3">
    <source>
        <dbReference type="ARBA" id="ARBA00022676"/>
    </source>
</evidence>
<dbReference type="EMBL" id="CP060719">
    <property type="protein sequence ID" value="QNN69159.1"/>
    <property type="molecule type" value="Genomic_DNA"/>
</dbReference>
<organism evidence="10 11">
    <name type="scientific">Thermomonas carbonis</name>
    <dbReference type="NCBI Taxonomy" id="1463158"/>
    <lineage>
        <taxon>Bacteria</taxon>
        <taxon>Pseudomonadati</taxon>
        <taxon>Pseudomonadota</taxon>
        <taxon>Gammaproteobacteria</taxon>
        <taxon>Lysobacterales</taxon>
        <taxon>Lysobacteraceae</taxon>
        <taxon>Thermomonas</taxon>
    </lineage>
</organism>
<evidence type="ECO:0000256" key="2">
    <source>
        <dbReference type="ARBA" id="ARBA00022475"/>
    </source>
</evidence>
<keyword evidence="7 8" id="KW-0472">Membrane</keyword>
<feature type="transmembrane region" description="Helical" evidence="8">
    <location>
        <begin position="105"/>
        <end position="123"/>
    </location>
</feature>
<dbReference type="AlphaFoldDB" id="A0A7G9SMT4"/>
<feature type="domain" description="Glycosyltransferase RgtA/B/C/D-like" evidence="9">
    <location>
        <begin position="56"/>
        <end position="214"/>
    </location>
</feature>
<dbReference type="InterPro" id="IPR050297">
    <property type="entry name" value="LipidA_mod_glycosyltrf_83"/>
</dbReference>
<name>A0A7G9SMT4_9GAMM</name>